<protein>
    <submittedName>
        <fullName evidence="1">Uncharacterized protein</fullName>
    </submittedName>
</protein>
<dbReference type="Proteomes" id="UP000569005">
    <property type="component" value="Unassembled WGS sequence"/>
</dbReference>
<accession>A0ACC5NTE0</accession>
<gene>
    <name evidence="1" type="ORF">HDF13_000180</name>
</gene>
<evidence type="ECO:0000313" key="2">
    <source>
        <dbReference type="Proteomes" id="UP000569005"/>
    </source>
</evidence>
<comment type="caution">
    <text evidence="1">The sequence shown here is derived from an EMBL/GenBank/DDBJ whole genome shotgun (WGS) entry which is preliminary data.</text>
</comment>
<reference evidence="1" key="1">
    <citation type="submission" date="2020-08" db="EMBL/GenBank/DDBJ databases">
        <title>Genomic Encyclopedia of Type Strains, Phase IV (KMG-V): Genome sequencing to study the core and pangenomes of soil and plant-associated prokaryotes.</title>
        <authorList>
            <person name="Whitman W."/>
        </authorList>
    </citation>
    <scope>NUCLEOTIDE SEQUENCE</scope>
    <source>
        <strain evidence="1">M8UP15</strain>
    </source>
</reference>
<evidence type="ECO:0000313" key="1">
    <source>
        <dbReference type="EMBL" id="MBB5337847.1"/>
    </source>
</evidence>
<proteinExistence type="predicted"/>
<organism evidence="1 2">
    <name type="scientific">Tunturiibacter gelidiferens</name>
    <dbReference type="NCBI Taxonomy" id="3069689"/>
    <lineage>
        <taxon>Bacteria</taxon>
        <taxon>Pseudomonadati</taxon>
        <taxon>Acidobacteriota</taxon>
        <taxon>Terriglobia</taxon>
        <taxon>Terriglobales</taxon>
        <taxon>Acidobacteriaceae</taxon>
        <taxon>Tunturiibacter</taxon>
    </lineage>
</organism>
<keyword evidence="2" id="KW-1185">Reference proteome</keyword>
<name>A0ACC5NTE0_9BACT</name>
<sequence>MDNNSYEVGYGRPPKRNQFKKGQSGNLKGRPKQAENIYGTIKRALEEKVTVKIAGRTRSITKMEAAFVQLSNKAVSGDIRALREVIRLREKLQEKEPYLNNGPNFIVNFIDPKTKRPVGEKT</sequence>
<dbReference type="EMBL" id="JACHEA010000001">
    <property type="protein sequence ID" value="MBB5337847.1"/>
    <property type="molecule type" value="Genomic_DNA"/>
</dbReference>